<dbReference type="GO" id="GO:0005858">
    <property type="term" value="C:axonemal dynein complex"/>
    <property type="evidence" value="ECO:0007669"/>
    <property type="project" value="TreeGrafter"/>
</dbReference>
<protein>
    <submittedName>
        <fullName evidence="8">Dynein gamma chain, flagellar outer arm</fullName>
    </submittedName>
</protein>
<dbReference type="GeneID" id="25734768"/>
<dbReference type="KEGG" id="mng:MNEG_1890"/>
<dbReference type="InterPro" id="IPR026983">
    <property type="entry name" value="DHC"/>
</dbReference>
<proteinExistence type="inferred from homology"/>
<keyword evidence="8" id="KW-0282">Flagellum</keyword>
<dbReference type="GO" id="GO:0051959">
    <property type="term" value="F:dynein light intermediate chain binding"/>
    <property type="evidence" value="ECO:0007669"/>
    <property type="project" value="InterPro"/>
</dbReference>
<dbReference type="Gene3D" id="1.20.920.20">
    <property type="match status" value="1"/>
</dbReference>
<feature type="domain" description="Dynein heavy chain AAA module D4" evidence="7">
    <location>
        <begin position="7"/>
        <end position="54"/>
    </location>
</feature>
<keyword evidence="9" id="KW-1185">Reference proteome</keyword>
<dbReference type="OrthoDB" id="509888at2759"/>
<evidence type="ECO:0000313" key="9">
    <source>
        <dbReference type="Proteomes" id="UP000054498"/>
    </source>
</evidence>
<feature type="coiled-coil region" evidence="5">
    <location>
        <begin position="69"/>
        <end position="103"/>
    </location>
</feature>
<keyword evidence="4" id="KW-0966">Cell projection</keyword>
<dbReference type="STRING" id="145388.A0A0D2LHW0"/>
<accession>A0A0D2LHW0</accession>
<sequence length="282" mass="30894">MACGTDAKASLKHMMGHVHSFVTAACKEYFEKFRRHVYVTPKSYLSFIQGYKELYSRKWAYTRELAASIQAGLQKMVEAKEDVNKMKAELAIKNQELAVASREAEALLRSISESTAVAEKEKAKVAVIVGEVSSKAAEIAAVKDDAERDLAAAKPALDDALAALNSIRPSDITSLKALKSPPDIVKRIFDCVLLLRYWPINSVSWQDVKGSMVIAGSYEVAVKMMGDMTFLTALLNFPKEQINDETVELLQPYFAAPDFNYESARKASGNVAGGLPAGVFAD</sequence>
<name>A0A0D2LHW0_9CHLO</name>
<dbReference type="RefSeq" id="XP_013905088.1">
    <property type="nucleotide sequence ID" value="XM_014049634.1"/>
</dbReference>
<reference evidence="8 9" key="1">
    <citation type="journal article" date="2013" name="BMC Genomics">
        <title>Reconstruction of the lipid metabolism for the microalga Monoraphidium neglectum from its genome sequence reveals characteristics suitable for biofuel production.</title>
        <authorList>
            <person name="Bogen C."/>
            <person name="Al-Dilaimi A."/>
            <person name="Albersmeier A."/>
            <person name="Wichmann J."/>
            <person name="Grundmann M."/>
            <person name="Rupp O."/>
            <person name="Lauersen K.J."/>
            <person name="Blifernez-Klassen O."/>
            <person name="Kalinowski J."/>
            <person name="Goesmann A."/>
            <person name="Mussgnug J.H."/>
            <person name="Kruse O."/>
        </authorList>
    </citation>
    <scope>NUCLEOTIDE SEQUENCE [LARGE SCALE GENOMIC DNA]</scope>
    <source>
        <strain evidence="8 9">SAG 48.87</strain>
    </source>
</reference>
<dbReference type="AlphaFoldDB" id="A0A0D2LHW0"/>
<evidence type="ECO:0000256" key="2">
    <source>
        <dbReference type="ARBA" id="ARBA00008887"/>
    </source>
</evidence>
<dbReference type="PANTHER" id="PTHR46532:SF4">
    <property type="entry name" value="AAA+ ATPASE DOMAIN-CONTAINING PROTEIN"/>
    <property type="match status" value="1"/>
</dbReference>
<feature type="domain" description="Dynein heavy chain coiled coil stalk" evidence="6">
    <location>
        <begin position="70"/>
        <end position="273"/>
    </location>
</feature>
<dbReference type="InterPro" id="IPR024317">
    <property type="entry name" value="Dynein_heavy_chain_D4_dom"/>
</dbReference>
<keyword evidence="5" id="KW-0175">Coiled coil</keyword>
<dbReference type="Pfam" id="PF12780">
    <property type="entry name" value="AAA_8"/>
    <property type="match status" value="1"/>
</dbReference>
<evidence type="ECO:0000256" key="3">
    <source>
        <dbReference type="ARBA" id="ARBA00023069"/>
    </source>
</evidence>
<dbReference type="Pfam" id="PF12777">
    <property type="entry name" value="MT"/>
    <property type="match status" value="1"/>
</dbReference>
<evidence type="ECO:0000256" key="1">
    <source>
        <dbReference type="ARBA" id="ARBA00004138"/>
    </source>
</evidence>
<evidence type="ECO:0000259" key="7">
    <source>
        <dbReference type="Pfam" id="PF12780"/>
    </source>
</evidence>
<keyword evidence="3" id="KW-0969">Cilium</keyword>
<dbReference type="InterPro" id="IPR024743">
    <property type="entry name" value="Dynein_HC_stalk"/>
</dbReference>
<evidence type="ECO:0000313" key="8">
    <source>
        <dbReference type="EMBL" id="KIZ06069.1"/>
    </source>
</evidence>
<dbReference type="GO" id="GO:0007018">
    <property type="term" value="P:microtubule-based movement"/>
    <property type="evidence" value="ECO:0007669"/>
    <property type="project" value="InterPro"/>
</dbReference>
<organism evidence="8 9">
    <name type="scientific">Monoraphidium neglectum</name>
    <dbReference type="NCBI Taxonomy" id="145388"/>
    <lineage>
        <taxon>Eukaryota</taxon>
        <taxon>Viridiplantae</taxon>
        <taxon>Chlorophyta</taxon>
        <taxon>core chlorophytes</taxon>
        <taxon>Chlorophyceae</taxon>
        <taxon>CS clade</taxon>
        <taxon>Sphaeropleales</taxon>
        <taxon>Selenastraceae</taxon>
        <taxon>Monoraphidium</taxon>
    </lineage>
</organism>
<gene>
    <name evidence="8" type="ORF">MNEG_1890</name>
</gene>
<dbReference type="EMBL" id="KK100419">
    <property type="protein sequence ID" value="KIZ06069.1"/>
    <property type="molecule type" value="Genomic_DNA"/>
</dbReference>
<evidence type="ECO:0000256" key="4">
    <source>
        <dbReference type="ARBA" id="ARBA00023273"/>
    </source>
</evidence>
<comment type="similarity">
    <text evidence="2">Belongs to the dynein heavy chain family.</text>
</comment>
<dbReference type="GO" id="GO:0045505">
    <property type="term" value="F:dynein intermediate chain binding"/>
    <property type="evidence" value="ECO:0007669"/>
    <property type="project" value="InterPro"/>
</dbReference>
<comment type="subcellular location">
    <subcellularLocation>
        <location evidence="1">Cell projection</location>
        <location evidence="1">Cilium</location>
    </subcellularLocation>
</comment>
<evidence type="ECO:0000256" key="5">
    <source>
        <dbReference type="SAM" id="Coils"/>
    </source>
</evidence>
<evidence type="ECO:0000259" key="6">
    <source>
        <dbReference type="Pfam" id="PF12777"/>
    </source>
</evidence>
<dbReference type="Proteomes" id="UP000054498">
    <property type="component" value="Unassembled WGS sequence"/>
</dbReference>
<dbReference type="PANTHER" id="PTHR46532">
    <property type="entry name" value="MALE FERTILITY FACTOR KL5"/>
    <property type="match status" value="1"/>
</dbReference>